<dbReference type="EMBL" id="JACEIK010001081">
    <property type="protein sequence ID" value="MCD7465795.1"/>
    <property type="molecule type" value="Genomic_DNA"/>
</dbReference>
<evidence type="ECO:0000313" key="3">
    <source>
        <dbReference type="Proteomes" id="UP000823775"/>
    </source>
</evidence>
<feature type="non-terminal residue" evidence="2">
    <location>
        <position position="316"/>
    </location>
</feature>
<keyword evidence="3" id="KW-1185">Reference proteome</keyword>
<reference evidence="2 3" key="1">
    <citation type="journal article" date="2021" name="BMC Genomics">
        <title>Datura genome reveals duplications of psychoactive alkaloid biosynthetic genes and high mutation rate following tissue culture.</title>
        <authorList>
            <person name="Rajewski A."/>
            <person name="Carter-House D."/>
            <person name="Stajich J."/>
            <person name="Litt A."/>
        </authorList>
    </citation>
    <scope>NUCLEOTIDE SEQUENCE [LARGE SCALE GENOMIC DNA]</scope>
    <source>
        <strain evidence="2">AR-01</strain>
    </source>
</reference>
<dbReference type="Proteomes" id="UP000823775">
    <property type="component" value="Unassembled WGS sequence"/>
</dbReference>
<feature type="region of interest" description="Disordered" evidence="1">
    <location>
        <begin position="176"/>
        <end position="241"/>
    </location>
</feature>
<feature type="compositionally biased region" description="Basic and acidic residues" evidence="1">
    <location>
        <begin position="182"/>
        <end position="193"/>
    </location>
</feature>
<organism evidence="2 3">
    <name type="scientific">Datura stramonium</name>
    <name type="common">Jimsonweed</name>
    <name type="synonym">Common thornapple</name>
    <dbReference type="NCBI Taxonomy" id="4076"/>
    <lineage>
        <taxon>Eukaryota</taxon>
        <taxon>Viridiplantae</taxon>
        <taxon>Streptophyta</taxon>
        <taxon>Embryophyta</taxon>
        <taxon>Tracheophyta</taxon>
        <taxon>Spermatophyta</taxon>
        <taxon>Magnoliopsida</taxon>
        <taxon>eudicotyledons</taxon>
        <taxon>Gunneridae</taxon>
        <taxon>Pentapetalae</taxon>
        <taxon>asterids</taxon>
        <taxon>lamiids</taxon>
        <taxon>Solanales</taxon>
        <taxon>Solanaceae</taxon>
        <taxon>Solanoideae</taxon>
        <taxon>Datureae</taxon>
        <taxon>Datura</taxon>
    </lineage>
</organism>
<sequence>MADPHSLYRSRCNDHPSTATKTLRESAGVLCLDLGDGVGAAVSTSPLSIRYWDCQSPRDRGTSHRHLGNLFHYRDLEVAQPHVPMDLSSLCYAPRQVPRERGDDMIACNVPFDPLRVKGASGAEGRRERWTHIMRTLRDRMALQEDLEVKKKRHSRDNVFVRIWKGVKKILKNICPRSRMPKQHDRERVEREQRRRVRPTDFQSRLLGGSRSQYQGGPSRFPVPPLSSDESDYGAPTEPGEGEGRLLVSHMVVRTTRSEIVRLGGRVLCLAFSIAIAARQTTVVFFLGSPLQLHPSLCIPSRLQLCPISIESICFP</sequence>
<comment type="caution">
    <text evidence="2">The sequence shown here is derived from an EMBL/GenBank/DDBJ whole genome shotgun (WGS) entry which is preliminary data.</text>
</comment>
<accession>A0ABS8T451</accession>
<proteinExistence type="predicted"/>
<evidence type="ECO:0000313" key="2">
    <source>
        <dbReference type="EMBL" id="MCD7465795.1"/>
    </source>
</evidence>
<gene>
    <name evidence="2" type="ORF">HAX54_001953</name>
</gene>
<protein>
    <submittedName>
        <fullName evidence="2">Uncharacterized protein</fullName>
    </submittedName>
</protein>
<name>A0ABS8T451_DATST</name>
<evidence type="ECO:0000256" key="1">
    <source>
        <dbReference type="SAM" id="MobiDB-lite"/>
    </source>
</evidence>